<dbReference type="EMBL" id="CP092875">
    <property type="protein sequence ID" value="UYV75498.1"/>
    <property type="molecule type" value="Genomic_DNA"/>
</dbReference>
<feature type="compositionally biased region" description="Basic and acidic residues" evidence="1">
    <location>
        <begin position="131"/>
        <end position="144"/>
    </location>
</feature>
<evidence type="ECO:0000313" key="2">
    <source>
        <dbReference type="EMBL" id="UYV75498.1"/>
    </source>
</evidence>
<name>A0ABY6L2W5_9ARAC</name>
<accession>A0ABY6L2W5</accession>
<sequence>MGSYSWTRLKEILPSTRKDILKRTISTKRPGLKGCQIKFHQDNARPHTAQQTLAQISRNRWTLMLHPAYSPDLAPSNFYLFGKLKNSLHGRIFKNDEMLLHEVRGWFRKRQDGHGVVIQASPEDPVALQVRGDDGESLPDERPDATAGPVQATQDCRIDAVLAGWGKACRASLTSTLCPEKTHHRSDDQLILMGRFICCYRLLGNWVMCSAARNSSNRQAVRVVIRPKDVLVLRSTTASTMVPTWKVPRRFSSARRRQKLDNLYACRKINLVDEERTGVTQVCEEITRQAHRERFKRLHSNTTPRLLAFRFNPLLCTNMATFV</sequence>
<protein>
    <recommendedName>
        <fullName evidence="4">Transposase</fullName>
    </recommendedName>
</protein>
<evidence type="ECO:0008006" key="4">
    <source>
        <dbReference type="Google" id="ProtNLM"/>
    </source>
</evidence>
<dbReference type="Proteomes" id="UP001235939">
    <property type="component" value="Chromosome 13"/>
</dbReference>
<dbReference type="PANTHER" id="PTHR46060">
    <property type="entry name" value="MARINER MOS1 TRANSPOSASE-LIKE PROTEIN"/>
    <property type="match status" value="1"/>
</dbReference>
<feature type="region of interest" description="Disordered" evidence="1">
    <location>
        <begin position="130"/>
        <end position="150"/>
    </location>
</feature>
<dbReference type="PANTHER" id="PTHR46060:SF1">
    <property type="entry name" value="MARINER MOS1 TRANSPOSASE-LIKE PROTEIN"/>
    <property type="match status" value="1"/>
</dbReference>
<proteinExistence type="predicted"/>
<dbReference type="InterPro" id="IPR052709">
    <property type="entry name" value="Transposase-MT_Hybrid"/>
</dbReference>
<dbReference type="InterPro" id="IPR036397">
    <property type="entry name" value="RNaseH_sf"/>
</dbReference>
<evidence type="ECO:0000313" key="3">
    <source>
        <dbReference type="Proteomes" id="UP001235939"/>
    </source>
</evidence>
<dbReference type="Gene3D" id="3.30.420.10">
    <property type="entry name" value="Ribonuclease H-like superfamily/Ribonuclease H"/>
    <property type="match status" value="1"/>
</dbReference>
<evidence type="ECO:0000256" key="1">
    <source>
        <dbReference type="SAM" id="MobiDB-lite"/>
    </source>
</evidence>
<reference evidence="2 3" key="1">
    <citation type="submission" date="2022-01" db="EMBL/GenBank/DDBJ databases">
        <title>A chromosomal length assembly of Cordylochernes scorpioides.</title>
        <authorList>
            <person name="Zeh D."/>
            <person name="Zeh J."/>
        </authorList>
    </citation>
    <scope>NUCLEOTIDE SEQUENCE [LARGE SCALE GENOMIC DNA]</scope>
    <source>
        <strain evidence="2">IN4F17</strain>
        <tissue evidence="2">Whole Body</tissue>
    </source>
</reference>
<organism evidence="2 3">
    <name type="scientific">Cordylochernes scorpioides</name>
    <dbReference type="NCBI Taxonomy" id="51811"/>
    <lineage>
        <taxon>Eukaryota</taxon>
        <taxon>Metazoa</taxon>
        <taxon>Ecdysozoa</taxon>
        <taxon>Arthropoda</taxon>
        <taxon>Chelicerata</taxon>
        <taxon>Arachnida</taxon>
        <taxon>Pseudoscorpiones</taxon>
        <taxon>Cheliferoidea</taxon>
        <taxon>Chernetidae</taxon>
        <taxon>Cordylochernes</taxon>
    </lineage>
</organism>
<gene>
    <name evidence="2" type="ORF">LAZ67_13000412</name>
</gene>
<keyword evidence="3" id="KW-1185">Reference proteome</keyword>